<comment type="caution">
    <text evidence="2">The sequence shown here is derived from an EMBL/GenBank/DDBJ whole genome shotgun (WGS) entry which is preliminary data.</text>
</comment>
<name>A0A101KWB7_RHILI</name>
<feature type="transmembrane region" description="Helical" evidence="1">
    <location>
        <begin position="30"/>
        <end position="48"/>
    </location>
</feature>
<sequence length="70" mass="7723">MAQTIRFAIFVLSAYCAGVAFFTFNSFWALAAPVAIFIVGSLLAEYAFSRLASSEEKRGDLEDRVRNPPT</sequence>
<dbReference type="EMBL" id="LPWA01000035">
    <property type="protein sequence ID" value="KUM28171.1"/>
    <property type="molecule type" value="Genomic_DNA"/>
</dbReference>
<dbReference type="Proteomes" id="UP000053176">
    <property type="component" value="Unassembled WGS sequence"/>
</dbReference>
<evidence type="ECO:0000256" key="1">
    <source>
        <dbReference type="SAM" id="Phobius"/>
    </source>
</evidence>
<organism evidence="2 3">
    <name type="scientific">Rhizobium loti</name>
    <name type="common">Mesorhizobium loti</name>
    <dbReference type="NCBI Taxonomy" id="381"/>
    <lineage>
        <taxon>Bacteria</taxon>
        <taxon>Pseudomonadati</taxon>
        <taxon>Pseudomonadota</taxon>
        <taxon>Alphaproteobacteria</taxon>
        <taxon>Hyphomicrobiales</taxon>
        <taxon>Phyllobacteriaceae</taxon>
        <taxon>Mesorhizobium</taxon>
    </lineage>
</organism>
<gene>
    <name evidence="2" type="ORF">AU467_13325</name>
</gene>
<evidence type="ECO:0000313" key="2">
    <source>
        <dbReference type="EMBL" id="KUM28171.1"/>
    </source>
</evidence>
<reference evidence="2 3" key="1">
    <citation type="submission" date="2015-12" db="EMBL/GenBank/DDBJ databases">
        <title>Draft genome sequence of Mesorhizobium sp. UFLA 01-765, a multitolerant efficient symbiont and plant-growth promoting strain isolated from Zn-mining soil using Leucaena leucocephala as a trap plant.</title>
        <authorList>
            <person name="Rangel W.M."/>
            <person name="Thijs S."/>
            <person name="Longatti S.M."/>
            <person name="Moreira F.M."/>
            <person name="Weyens N."/>
            <person name="Vangronsveld J."/>
            <person name="Van Hamme J.D."/>
            <person name="Bottos E.M."/>
            <person name="Rineau F."/>
        </authorList>
    </citation>
    <scope>NUCLEOTIDE SEQUENCE [LARGE SCALE GENOMIC DNA]</scope>
    <source>
        <strain evidence="2 3">UFLA 01-765</strain>
    </source>
</reference>
<keyword evidence="1" id="KW-1133">Transmembrane helix</keyword>
<protein>
    <submittedName>
        <fullName evidence="2">Uncharacterized protein</fullName>
    </submittedName>
</protein>
<keyword evidence="1" id="KW-0472">Membrane</keyword>
<feature type="transmembrane region" description="Helical" evidence="1">
    <location>
        <begin position="7"/>
        <end position="24"/>
    </location>
</feature>
<dbReference type="OrthoDB" id="8085916at2"/>
<evidence type="ECO:0000313" key="3">
    <source>
        <dbReference type="Proteomes" id="UP000053176"/>
    </source>
</evidence>
<proteinExistence type="predicted"/>
<dbReference type="AlphaFoldDB" id="A0A101KWB7"/>
<accession>A0A101KWB7</accession>
<keyword evidence="1" id="KW-0812">Transmembrane</keyword>